<evidence type="ECO:0000256" key="1">
    <source>
        <dbReference type="ARBA" id="ARBA00004141"/>
    </source>
</evidence>
<dbReference type="PANTHER" id="PTHR38459">
    <property type="entry name" value="PROPHAGE BACTOPRENOL-LINKED GLUCOSE TRANSLOCASE HOMOLOG"/>
    <property type="match status" value="1"/>
</dbReference>
<proteinExistence type="inferred from homology"/>
<evidence type="ECO:0000256" key="4">
    <source>
        <dbReference type="ARBA" id="ARBA00022989"/>
    </source>
</evidence>
<sequence>MEKYRNSIRQFLKFGIVGGSGTIVNLVITVLAKKISWWTAQISEHDVAMNLFGSQFNIRWFNIFAIIAFLVANLWNFQINRMWTFKAHGGGSWFKEFFSFLLAGIGALCVTQIMLVLLMNPTSPLALPSGIFDDSTGFRTKFYWASALSIIVAMPVNFIINKLWTFRGHKVVATEDPS</sequence>
<reference evidence="8 9" key="1">
    <citation type="submission" date="2012-05" db="EMBL/GenBank/DDBJ databases">
        <authorList>
            <person name="Weinstock G."/>
            <person name="Sodergren E."/>
            <person name="Lobos E.A."/>
            <person name="Fulton L."/>
            <person name="Fulton R."/>
            <person name="Courtney L."/>
            <person name="Fronick C."/>
            <person name="O'Laughlin M."/>
            <person name="Godfrey J."/>
            <person name="Wilson R.M."/>
            <person name="Miner T."/>
            <person name="Farmer C."/>
            <person name="Delehaunty K."/>
            <person name="Cordes M."/>
            <person name="Minx P."/>
            <person name="Tomlinson C."/>
            <person name="Chen J."/>
            <person name="Wollam A."/>
            <person name="Pepin K.H."/>
            <person name="Bhonagiri V."/>
            <person name="Zhang X."/>
            <person name="Suruliraj S."/>
            <person name="Warren W."/>
            <person name="Mitreva M."/>
            <person name="Mardis E.R."/>
            <person name="Wilson R.K."/>
        </authorList>
    </citation>
    <scope>NUCLEOTIDE SEQUENCE [LARGE SCALE GENOMIC DNA]</scope>
    <source>
        <strain evidence="8 9">F0235</strain>
    </source>
</reference>
<comment type="caution">
    <text evidence="8">The sequence shown here is derived from an EMBL/GenBank/DDBJ whole genome shotgun (WGS) entry which is preliminary data.</text>
</comment>
<dbReference type="Pfam" id="PF04138">
    <property type="entry name" value="GtrA_DPMS_TM"/>
    <property type="match status" value="2"/>
</dbReference>
<feature type="domain" description="GtrA/DPMS transmembrane" evidence="7">
    <location>
        <begin position="138"/>
        <end position="170"/>
    </location>
</feature>
<evidence type="ECO:0000256" key="3">
    <source>
        <dbReference type="ARBA" id="ARBA00022692"/>
    </source>
</evidence>
<organism evidence="8 9">
    <name type="scientific">Corynebacterium durum F0235</name>
    <dbReference type="NCBI Taxonomy" id="1035195"/>
    <lineage>
        <taxon>Bacteria</taxon>
        <taxon>Bacillati</taxon>
        <taxon>Actinomycetota</taxon>
        <taxon>Actinomycetes</taxon>
        <taxon>Mycobacteriales</taxon>
        <taxon>Corynebacteriaceae</taxon>
        <taxon>Corynebacterium</taxon>
    </lineage>
</organism>
<evidence type="ECO:0000256" key="5">
    <source>
        <dbReference type="ARBA" id="ARBA00023136"/>
    </source>
</evidence>
<evidence type="ECO:0000256" key="2">
    <source>
        <dbReference type="ARBA" id="ARBA00009399"/>
    </source>
</evidence>
<comment type="similarity">
    <text evidence="2">Belongs to the GtrA family.</text>
</comment>
<keyword evidence="9" id="KW-1185">Reference proteome</keyword>
<evidence type="ECO:0000256" key="6">
    <source>
        <dbReference type="SAM" id="Phobius"/>
    </source>
</evidence>
<dbReference type="GO" id="GO:0005886">
    <property type="term" value="C:plasma membrane"/>
    <property type="evidence" value="ECO:0007669"/>
    <property type="project" value="TreeGrafter"/>
</dbReference>
<dbReference type="GO" id="GO:0000271">
    <property type="term" value="P:polysaccharide biosynthetic process"/>
    <property type="evidence" value="ECO:0007669"/>
    <property type="project" value="InterPro"/>
</dbReference>
<dbReference type="Proteomes" id="UP000010445">
    <property type="component" value="Unassembled WGS sequence"/>
</dbReference>
<feature type="transmembrane region" description="Helical" evidence="6">
    <location>
        <begin position="142"/>
        <end position="160"/>
    </location>
</feature>
<dbReference type="eggNOG" id="COG2246">
    <property type="taxonomic scope" value="Bacteria"/>
</dbReference>
<keyword evidence="4 6" id="KW-1133">Transmembrane helix</keyword>
<dbReference type="PATRIC" id="fig|1035195.3.peg.135"/>
<evidence type="ECO:0000259" key="7">
    <source>
        <dbReference type="Pfam" id="PF04138"/>
    </source>
</evidence>
<evidence type="ECO:0000313" key="9">
    <source>
        <dbReference type="Proteomes" id="UP000010445"/>
    </source>
</evidence>
<feature type="domain" description="GtrA/DPMS transmembrane" evidence="7">
    <location>
        <begin position="13"/>
        <end position="120"/>
    </location>
</feature>
<keyword evidence="3 6" id="KW-0812">Transmembrane</keyword>
<dbReference type="HOGENOM" id="CLU_101706_0_0_11"/>
<evidence type="ECO:0000313" key="8">
    <source>
        <dbReference type="EMBL" id="EKX92480.1"/>
    </source>
</evidence>
<feature type="transmembrane region" description="Helical" evidence="6">
    <location>
        <begin position="58"/>
        <end position="77"/>
    </location>
</feature>
<dbReference type="PANTHER" id="PTHR38459:SF1">
    <property type="entry name" value="PROPHAGE BACTOPRENOL-LINKED GLUCOSE TRANSLOCASE HOMOLOG"/>
    <property type="match status" value="1"/>
</dbReference>
<gene>
    <name evidence="8" type="ORF">HMPREF9997_00146</name>
</gene>
<dbReference type="InterPro" id="IPR007267">
    <property type="entry name" value="GtrA_DPMS_TM"/>
</dbReference>
<name>L1MN47_9CORY</name>
<dbReference type="AlphaFoldDB" id="L1MN47"/>
<dbReference type="OrthoDB" id="9807815at2"/>
<dbReference type="EMBL" id="AMEM01000005">
    <property type="protein sequence ID" value="EKX92480.1"/>
    <property type="molecule type" value="Genomic_DNA"/>
</dbReference>
<comment type="subcellular location">
    <subcellularLocation>
        <location evidence="1">Membrane</location>
        <topology evidence="1">Multi-pass membrane protein</topology>
    </subcellularLocation>
</comment>
<keyword evidence="5 6" id="KW-0472">Membrane</keyword>
<feature type="transmembrane region" description="Helical" evidence="6">
    <location>
        <begin position="97"/>
        <end position="119"/>
    </location>
</feature>
<dbReference type="STRING" id="1035195.HMPREF9997_00146"/>
<protein>
    <recommendedName>
        <fullName evidence="7">GtrA/DPMS transmembrane domain-containing protein</fullName>
    </recommendedName>
</protein>
<feature type="transmembrane region" description="Helical" evidence="6">
    <location>
        <begin position="12"/>
        <end position="32"/>
    </location>
</feature>
<dbReference type="GeneID" id="84896600"/>
<accession>L1MN47</accession>
<dbReference type="RefSeq" id="WP_006061843.1">
    <property type="nucleotide sequence ID" value="NZ_KB290821.1"/>
</dbReference>
<dbReference type="InterPro" id="IPR051401">
    <property type="entry name" value="GtrA_CellWall_Glycosyl"/>
</dbReference>